<evidence type="ECO:0000313" key="1">
    <source>
        <dbReference type="EMBL" id="ORV71822.1"/>
    </source>
</evidence>
<protein>
    <submittedName>
        <fullName evidence="1">Uncharacterized protein</fullName>
    </submittedName>
</protein>
<dbReference type="Proteomes" id="UP000193928">
    <property type="component" value="Unassembled WGS sequence"/>
</dbReference>
<gene>
    <name evidence="1" type="ORF">AWC08_04430</name>
</gene>
<comment type="caution">
    <text evidence="1">The sequence shown here is derived from an EMBL/GenBank/DDBJ whole genome shotgun (WGS) entry which is preliminary data.</text>
</comment>
<name>A0A1X1VRW5_MYCGO</name>
<organism evidence="1 2">
    <name type="scientific">Mycobacterium gordonae</name>
    <dbReference type="NCBI Taxonomy" id="1778"/>
    <lineage>
        <taxon>Bacteria</taxon>
        <taxon>Bacillati</taxon>
        <taxon>Actinomycetota</taxon>
        <taxon>Actinomycetes</taxon>
        <taxon>Mycobacteriales</taxon>
        <taxon>Mycobacteriaceae</taxon>
        <taxon>Mycobacterium</taxon>
    </lineage>
</organism>
<keyword evidence="2" id="KW-1185">Reference proteome</keyword>
<evidence type="ECO:0000313" key="2">
    <source>
        <dbReference type="Proteomes" id="UP000193928"/>
    </source>
</evidence>
<proteinExistence type="predicted"/>
<dbReference type="RefSeq" id="WP_008253501.1">
    <property type="nucleotide sequence ID" value="NZ_JACKSU010000016.1"/>
</dbReference>
<dbReference type="EMBL" id="LQOY01000216">
    <property type="protein sequence ID" value="ORV71822.1"/>
    <property type="molecule type" value="Genomic_DNA"/>
</dbReference>
<dbReference type="AlphaFoldDB" id="A0A1X1VRW5"/>
<accession>A0A1X1VRW5</accession>
<sequence>MTLIQTLITDDLIIQVADRRLTNAATGMLVDDQYTKLVCWNFNFSIGFTGLARIDRAQRRSTSEWIAETICDYGLFEDGVAALARVASERVGKLPKAWPDKRLGILVAGFDGRTDPLVAEIANFEAGGPMPGDPTNFTVKRVSRLQGRAVGYRITGAGLTEKWQHQMLIQRVPRALRKPKPEGVTYAVKLMVAVQRSIAKTNSRVGTDAMAVTIPRTTFGERILAHLNGGRIMTKVDSNIIGGTGGPEFTYFDTEGFDYRQFGPHTAGNGMAVADLMSTADPDNPDYQSVSIRILKWPKPPAQSGARTQPG</sequence>
<reference evidence="1 2" key="1">
    <citation type="submission" date="2016-01" db="EMBL/GenBank/DDBJ databases">
        <title>The new phylogeny of the genus Mycobacterium.</title>
        <authorList>
            <person name="Tarcisio F."/>
            <person name="Conor M."/>
            <person name="Antonella G."/>
            <person name="Elisabetta G."/>
            <person name="Giulia F.S."/>
            <person name="Sara T."/>
            <person name="Anna F."/>
            <person name="Clotilde B."/>
            <person name="Roberto B."/>
            <person name="Veronica D.S."/>
            <person name="Fabio R."/>
            <person name="Monica P."/>
            <person name="Olivier J."/>
            <person name="Enrico T."/>
            <person name="Nicola S."/>
        </authorList>
    </citation>
    <scope>NUCLEOTIDE SEQUENCE [LARGE SCALE GENOMIC DNA]</scope>
    <source>
        <strain evidence="1 2">DSM 44160</strain>
    </source>
</reference>